<name>A0A7H0GVX7_9BACT</name>
<keyword evidence="1" id="KW-0812">Transmembrane</keyword>
<accession>A0A7H0GVX7</accession>
<evidence type="ECO:0000313" key="2">
    <source>
        <dbReference type="EMBL" id="QNP52443.1"/>
    </source>
</evidence>
<sequence length="149" mass="16817">MFTLLERITRMDGLFREGLPVRYLPHVLFIMFLTLLYIGNTHYGYRMNRNIQKLKLETEDLRADYTTLKSDYMEASKQSEVARKVAAYGLVESSSPPFRITVPAGRLDEAELDKLPIITADSLMARAVRDSLATVAADSVALAEGEIEE</sequence>
<gene>
    <name evidence="2" type="ORF">H9L05_01235</name>
</gene>
<keyword evidence="1" id="KW-1133">Transmembrane helix</keyword>
<proteinExistence type="predicted"/>
<dbReference type="RefSeq" id="WP_187732699.1">
    <property type="nucleotide sequence ID" value="NZ_CP060784.1"/>
</dbReference>
<evidence type="ECO:0008006" key="4">
    <source>
        <dbReference type="Google" id="ProtNLM"/>
    </source>
</evidence>
<dbReference type="Proteomes" id="UP000516093">
    <property type="component" value="Chromosome"/>
</dbReference>
<organism evidence="2 3">
    <name type="scientific">Hymenobacter qilianensis</name>
    <dbReference type="NCBI Taxonomy" id="1385715"/>
    <lineage>
        <taxon>Bacteria</taxon>
        <taxon>Pseudomonadati</taxon>
        <taxon>Bacteroidota</taxon>
        <taxon>Cytophagia</taxon>
        <taxon>Cytophagales</taxon>
        <taxon>Hymenobacteraceae</taxon>
        <taxon>Hymenobacter</taxon>
    </lineage>
</organism>
<evidence type="ECO:0000256" key="1">
    <source>
        <dbReference type="SAM" id="Phobius"/>
    </source>
</evidence>
<dbReference type="Pfam" id="PF19579">
    <property type="entry name" value="FtsL_2"/>
    <property type="match status" value="1"/>
</dbReference>
<dbReference type="EMBL" id="CP060784">
    <property type="protein sequence ID" value="QNP52443.1"/>
    <property type="molecule type" value="Genomic_DNA"/>
</dbReference>
<keyword evidence="3" id="KW-1185">Reference proteome</keyword>
<keyword evidence="1" id="KW-0472">Membrane</keyword>
<feature type="transmembrane region" description="Helical" evidence="1">
    <location>
        <begin position="23"/>
        <end position="45"/>
    </location>
</feature>
<evidence type="ECO:0000313" key="3">
    <source>
        <dbReference type="Proteomes" id="UP000516093"/>
    </source>
</evidence>
<dbReference type="InterPro" id="IPR045755">
    <property type="entry name" value="FtsL-like"/>
</dbReference>
<reference evidence="2 3" key="1">
    <citation type="submission" date="2020-08" db="EMBL/GenBank/DDBJ databases">
        <title>Genome sequence of Hymenobacter qilianensis JCM 19763T.</title>
        <authorList>
            <person name="Hyun D.-W."/>
            <person name="Bae J.-W."/>
        </authorList>
    </citation>
    <scope>NUCLEOTIDE SEQUENCE [LARGE SCALE GENOMIC DNA]</scope>
    <source>
        <strain evidence="2 3">JCM 19763</strain>
    </source>
</reference>
<protein>
    <recommendedName>
        <fullName evidence="4">Cell division protein FtsL</fullName>
    </recommendedName>
</protein>
<dbReference type="AlphaFoldDB" id="A0A7H0GVX7"/>
<dbReference type="KEGG" id="hqi:H9L05_01235"/>